<name>A0A514CYL5_9VIRU</name>
<accession>A0A514CYL5</accession>
<gene>
    <name evidence="1" type="ORF">H2Rhizo31384_000002</name>
</gene>
<organism evidence="1">
    <name type="scientific">Leviviridae sp</name>
    <dbReference type="NCBI Taxonomy" id="2027243"/>
    <lineage>
        <taxon>Viruses</taxon>
        <taxon>Riboviria</taxon>
        <taxon>Orthornavirae</taxon>
        <taxon>Lenarviricota</taxon>
        <taxon>Leviviricetes</taxon>
        <taxon>Norzivirales</taxon>
        <taxon>Fiersviridae</taxon>
    </lineage>
</organism>
<reference evidence="1" key="1">
    <citation type="submission" date="2019-05" db="EMBL/GenBank/DDBJ databases">
        <title>Metatranscriptomic reconstruction reveals RNA viruses with the potential to shape carbon cycling in soil.</title>
        <authorList>
            <person name="Starr E.P."/>
            <person name="Nuccio E."/>
            <person name="Pett-Ridge J."/>
            <person name="Banfield J.F."/>
            <person name="Firestone M.K."/>
        </authorList>
    </citation>
    <scope>NUCLEOTIDE SEQUENCE</scope>
    <source>
        <strain evidence="1">H2_Rhizo_31_scaffold_384</strain>
    </source>
</reference>
<dbReference type="EMBL" id="MN032686">
    <property type="protein sequence ID" value="QDH86457.1"/>
    <property type="molecule type" value="Genomic_RNA"/>
</dbReference>
<evidence type="ECO:0000313" key="1">
    <source>
        <dbReference type="EMBL" id="QDH86457.1"/>
    </source>
</evidence>
<proteinExistence type="predicted"/>
<protein>
    <submittedName>
        <fullName evidence="1">Uncharacterized protein</fullName>
    </submittedName>
</protein>
<sequence>MRSKSNAEPKQGPLKLKEGTMLLFRQGSPCRNCDNHLSMRSIGVLGRNSYHSHQRSLHFLSQWHW</sequence>